<keyword evidence="1" id="KW-0732">Signal</keyword>
<feature type="domain" description="PKD/Chitinase" evidence="2">
    <location>
        <begin position="751"/>
        <end position="822"/>
    </location>
</feature>
<feature type="chain" id="PRO_5045498425" description="PKD/Chitinase domain-containing protein" evidence="1">
    <location>
        <begin position="29"/>
        <end position="1422"/>
    </location>
</feature>
<sequence length="1422" mass="148405">MKKHFTQLIAVFALTISGLFGFQNHVHAQGFTVSDPTLTESGDYTVIVWKVEQTTNNTGLSHFVIQNFCLPTGSNLTVENSADNVNWSTIPSTTADGSTQACQTFGSFLKFSGSSNAKINYYRATLKGKYILVDGQSILKFGNGQGRNNDESCIVVSTKVPKLASNIAETQIKQICEGGSINLQSASGFTNYVWKKDNASVSNNSNTYSITNAIPGTYQYQVTYQVSDCESFTEKFTVIVDAKPSISLSPASFCKGGSTNLSALITSEKKDGVWSIATGTGTISDGKLSSSTAGEVNLTYTISYGNGCTTSENVKVTVLALPTVVANASKSEVCDGNSVTLYGSGAATYFWSPFVTDNEAFKQNVGTVTYTVTGTDGKGCVNTATTNVTVLALPTVVANASKSEVCDGTSITLFGSGASTYSWSPVVTDNVAFKQNVGSVTYTVTGTDGKGCVNTATTSVTVLALPTVVANASKSEVCDGTSVTLYGSGASTYTWSPVVTDNEAFKQNVGTVIYTVTGTDNKGCTNTATKTIKVNELPTISLTSDLAICFGKSATLTAGGANSYLWSTTETNASISVSPETKTKYTVTGTDLNSCSASKDVEVTVNELPKVVANASETEVCDGTSVTLYGSGATSYTWDSLVSDNVAFKQNVGTVIYTVTGKDNLGCTNTATKTIKVNELPTISLTSDLAICIGNSTNLVASGANSYVWSTTETGAIISVKPETTTKYTVTGTDNHSCSASKDVEVTVNVLPIISLTSDLAICIGNSTNLTASGANSYVWSTTETGTTISVKPVTTTKYTVTGTDNHSCSASKDVEVTVNALPIISLTSDLAICIGNSTNLTASGANSYVWSTTETGAIISVKPETTTKYTVTGTDNHSCSASKDVEVTVNELPKVVANASATEVCDGTNVTLYGSGASSYTWSPVVTNNVAFKQNVGSVTYTVTGTDANSCQNSNSITIKVKALPTVSVSPDKSICVGETVTITASGDATSYLWTPGSQTSAEISVKPVTNTTYTVAGTLEGCTSNASTIITVKALPNILISGNNTVCAGETVSLTATGATSIVWSTGGQQGNLLSVSPTNTITYTATGTTDGCSASASFTVTVTDCAKFATYTQGYYGNVGGIACDGSTTKNKLLAAFSGVTSVTFGAAGGKSFTLYPTDITSDNIFKMLPGGGTPAALSPNKSIGWSYSKDYLGAKGSPLNSNGKITNNLLSQTITLWINKQTSTGLAGFRMPSSFVTAKLICPTSNINYSDTKEFKVASKLVNKTVGQLLDLANSALAGTLGSNDPSLSDIFTTVDMINNAFDQGRVVISSQTTNSVEIKTMSRVVQEQTETIQSVQAYPNPFKGTLTFTMTPRYTGQASLDVYNVSGMKVSTVFEGLLQAGEEQKIEFTIPEGQISQTFIFLFRQGNDVVQGKLVSL</sequence>
<reference evidence="3 4" key="1">
    <citation type="submission" date="2024-03" db="EMBL/GenBank/DDBJ databases">
        <title>Aquirufa genome sequencing.</title>
        <authorList>
            <person name="Pitt A."/>
            <person name="Hahn M.W."/>
        </authorList>
    </citation>
    <scope>NUCLEOTIDE SEQUENCE [LARGE SCALE GENOMIC DNA]</scope>
    <source>
        <strain evidence="3 4">PLAD-142S6K</strain>
    </source>
</reference>
<protein>
    <recommendedName>
        <fullName evidence="2">PKD/Chitinase domain-containing protein</fullName>
    </recommendedName>
</protein>
<accession>A0ABW6D099</accession>
<evidence type="ECO:0000313" key="4">
    <source>
        <dbReference type="Proteomes" id="UP001598114"/>
    </source>
</evidence>
<comment type="caution">
    <text evidence="3">The sequence shown here is derived from an EMBL/GenBank/DDBJ whole genome shotgun (WGS) entry which is preliminary data.</text>
</comment>
<dbReference type="RefSeq" id="WP_377977066.1">
    <property type="nucleotide sequence ID" value="NZ_JBBKYA010000005.1"/>
</dbReference>
<gene>
    <name evidence="3" type="ORF">SKC38_10310</name>
</gene>
<dbReference type="EMBL" id="JBBKYA010000005">
    <property type="protein sequence ID" value="MFD3276620.1"/>
    <property type="molecule type" value="Genomic_DNA"/>
</dbReference>
<feature type="signal peptide" evidence="1">
    <location>
        <begin position="1"/>
        <end position="28"/>
    </location>
</feature>
<feature type="domain" description="PKD/Chitinase" evidence="2">
    <location>
        <begin position="610"/>
        <end position="680"/>
    </location>
</feature>
<feature type="domain" description="PKD/Chitinase" evidence="2">
    <location>
        <begin position="467"/>
        <end position="537"/>
    </location>
</feature>
<organism evidence="3 4">
    <name type="scientific">Aquirufa echingensis</name>
    <dbReference type="NCBI Taxonomy" id="3096516"/>
    <lineage>
        <taxon>Bacteria</taxon>
        <taxon>Pseudomonadati</taxon>
        <taxon>Bacteroidota</taxon>
        <taxon>Cytophagia</taxon>
        <taxon>Cytophagales</taxon>
        <taxon>Flectobacillaceae</taxon>
        <taxon>Aquirufa</taxon>
    </lineage>
</organism>
<feature type="domain" description="PKD/Chitinase" evidence="2">
    <location>
        <begin position="1039"/>
        <end position="1108"/>
    </location>
</feature>
<evidence type="ECO:0000313" key="3">
    <source>
        <dbReference type="EMBL" id="MFD3276620.1"/>
    </source>
</evidence>
<dbReference type="Proteomes" id="UP001598114">
    <property type="component" value="Unassembled WGS sequence"/>
</dbReference>
<dbReference type="InterPro" id="IPR022409">
    <property type="entry name" value="PKD/Chitinase_dom"/>
</dbReference>
<keyword evidence="4" id="KW-1185">Reference proteome</keyword>
<evidence type="ECO:0000256" key="1">
    <source>
        <dbReference type="SAM" id="SignalP"/>
    </source>
</evidence>
<name>A0ABW6D099_9BACT</name>
<evidence type="ECO:0000259" key="2">
    <source>
        <dbReference type="SMART" id="SM00089"/>
    </source>
</evidence>
<feature type="domain" description="PKD/Chitinase" evidence="2">
    <location>
        <begin position="895"/>
        <end position="965"/>
    </location>
</feature>
<dbReference type="SMART" id="SM00089">
    <property type="entry name" value="PKD"/>
    <property type="match status" value="6"/>
</dbReference>
<proteinExistence type="predicted"/>
<feature type="domain" description="PKD/Chitinase" evidence="2">
    <location>
        <begin position="967"/>
        <end position="1037"/>
    </location>
</feature>